<evidence type="ECO:0008006" key="5">
    <source>
        <dbReference type="Google" id="ProtNLM"/>
    </source>
</evidence>
<sequence>MDVELEQLTAYWEARPYRPGVNLGSLDADLAEAEERRAATEKVSEVEGKHYSAHRSRIMALQKAGRLQEALELTERCIAASRRESRVQGAVEAPWFTERASMLLSKLGRSEEARGVLQEYVSRYPDDRSPNKVHARLEKI</sequence>
<gene>
    <name evidence="1" type="ORF">DWV08_07630</name>
    <name evidence="2" type="ORF">DXU92_15715</name>
</gene>
<dbReference type="Proteomes" id="UP000254236">
    <property type="component" value="Chromosome"/>
</dbReference>
<evidence type="ECO:0000313" key="2">
    <source>
        <dbReference type="EMBL" id="RRR21132.1"/>
    </source>
</evidence>
<organism evidence="2 4">
    <name type="scientific">Brachybacterium saurashtrense</name>
    <dbReference type="NCBI Taxonomy" id="556288"/>
    <lineage>
        <taxon>Bacteria</taxon>
        <taxon>Bacillati</taxon>
        <taxon>Actinomycetota</taxon>
        <taxon>Actinomycetes</taxon>
        <taxon>Micrococcales</taxon>
        <taxon>Dermabacteraceae</taxon>
        <taxon>Brachybacterium</taxon>
    </lineage>
</organism>
<name>A0A345YNJ4_9MICO</name>
<accession>A0A345YNJ4</accession>
<dbReference type="EMBL" id="CP031356">
    <property type="protein sequence ID" value="AXK45496.1"/>
    <property type="molecule type" value="Genomic_DNA"/>
</dbReference>
<keyword evidence="3" id="KW-1185">Reference proteome</keyword>
<reference evidence="1 3" key="1">
    <citation type="submission" date="2018-07" db="EMBL/GenBank/DDBJ databases">
        <title>Brachybacterium saurashtrense DSM 23186 genome sequence.</title>
        <authorList>
            <person name="Guo L."/>
        </authorList>
    </citation>
    <scope>NUCLEOTIDE SEQUENCE [LARGE SCALE GENOMIC DNA]</scope>
    <source>
        <strain evidence="1 3">DSM 23186</strain>
    </source>
</reference>
<evidence type="ECO:0000313" key="3">
    <source>
        <dbReference type="Proteomes" id="UP000254236"/>
    </source>
</evidence>
<dbReference type="EMBL" id="QSWH01000010">
    <property type="protein sequence ID" value="RRR21132.1"/>
    <property type="molecule type" value="Genomic_DNA"/>
</dbReference>
<proteinExistence type="predicted"/>
<protein>
    <recommendedName>
        <fullName evidence="5">Tetratrico peptide repeat group 5 domain-containing protein</fullName>
    </recommendedName>
</protein>
<dbReference type="InterPro" id="IPR011990">
    <property type="entry name" value="TPR-like_helical_dom_sf"/>
</dbReference>
<dbReference type="SUPFAM" id="SSF48452">
    <property type="entry name" value="TPR-like"/>
    <property type="match status" value="1"/>
</dbReference>
<dbReference type="AlphaFoldDB" id="A0A345YNJ4"/>
<dbReference type="Proteomes" id="UP000282185">
    <property type="component" value="Unassembled WGS sequence"/>
</dbReference>
<dbReference type="Gene3D" id="1.25.40.10">
    <property type="entry name" value="Tetratricopeptide repeat domain"/>
    <property type="match status" value="1"/>
</dbReference>
<reference evidence="2 4" key="2">
    <citation type="submission" date="2018-08" db="EMBL/GenBank/DDBJ databases">
        <title>Brachybacterium saurashtrense DSM 23186.</title>
        <authorList>
            <person name="Li Y."/>
        </authorList>
    </citation>
    <scope>NUCLEOTIDE SEQUENCE [LARGE SCALE GENOMIC DNA]</scope>
    <source>
        <strain evidence="2 4">DSM 23186</strain>
    </source>
</reference>
<dbReference type="KEGG" id="bsau:DWV08_07630"/>
<evidence type="ECO:0000313" key="1">
    <source>
        <dbReference type="EMBL" id="AXK45496.1"/>
    </source>
</evidence>
<dbReference type="RefSeq" id="WP_115413247.1">
    <property type="nucleotide sequence ID" value="NZ_CP031356.1"/>
</dbReference>
<evidence type="ECO:0000313" key="4">
    <source>
        <dbReference type="Proteomes" id="UP000282185"/>
    </source>
</evidence>